<evidence type="ECO:0000256" key="3">
    <source>
        <dbReference type="ARBA" id="ARBA00022763"/>
    </source>
</evidence>
<dbReference type="InterPro" id="IPR014762">
    <property type="entry name" value="DNA_mismatch_repair_CS"/>
</dbReference>
<name>G2J8D5_9BURK</name>
<dbReference type="InterPro" id="IPR002099">
    <property type="entry name" value="MutL/Mlh/PMS"/>
</dbReference>
<dbReference type="SMART" id="SM01340">
    <property type="entry name" value="DNA_mis_repair"/>
    <property type="match status" value="1"/>
</dbReference>
<evidence type="ECO:0000256" key="4">
    <source>
        <dbReference type="ARBA" id="ARBA00023204"/>
    </source>
</evidence>
<dbReference type="SUPFAM" id="SSF54211">
    <property type="entry name" value="Ribosomal protein S5 domain 2-like"/>
    <property type="match status" value="1"/>
</dbReference>
<dbReference type="EMBL" id="CAFB01000037">
    <property type="protein sequence ID" value="CCD29032.1"/>
    <property type="molecule type" value="Genomic_DNA"/>
</dbReference>
<evidence type="ECO:0000256" key="2">
    <source>
        <dbReference type="ARBA" id="ARBA00021975"/>
    </source>
</evidence>
<dbReference type="GO" id="GO:0016887">
    <property type="term" value="F:ATP hydrolysis activity"/>
    <property type="evidence" value="ECO:0007669"/>
    <property type="project" value="InterPro"/>
</dbReference>
<feature type="domain" description="MutL C-terminal dimerisation" evidence="6">
    <location>
        <begin position="456"/>
        <end position="599"/>
    </location>
</feature>
<dbReference type="InterPro" id="IPR020568">
    <property type="entry name" value="Ribosomal_Su5_D2-typ_SF"/>
</dbReference>
<dbReference type="Pfam" id="PF08676">
    <property type="entry name" value="MutL_C"/>
    <property type="match status" value="1"/>
</dbReference>
<protein>
    <recommendedName>
        <fullName evidence="2 5">DNA mismatch repair protein MutL</fullName>
    </recommendedName>
</protein>
<evidence type="ECO:0000256" key="5">
    <source>
        <dbReference type="HAMAP-Rule" id="MF_00149"/>
    </source>
</evidence>
<dbReference type="RefSeq" id="WP_006682275.1">
    <property type="nucleotide sequence ID" value="NZ_CAFB01000037.1"/>
</dbReference>
<dbReference type="CDD" id="cd03482">
    <property type="entry name" value="MutL_Trans_MutL"/>
    <property type="match status" value="1"/>
</dbReference>
<organism evidence="8 9">
    <name type="scientific">Candidatus Glomeribacter gigasporarum BEG34</name>
    <dbReference type="NCBI Taxonomy" id="1070319"/>
    <lineage>
        <taxon>Bacteria</taxon>
        <taxon>Pseudomonadati</taxon>
        <taxon>Pseudomonadota</taxon>
        <taxon>Betaproteobacteria</taxon>
        <taxon>Burkholderiales</taxon>
        <taxon>Burkholderiaceae</taxon>
        <taxon>Candidatus Glomeribacter</taxon>
    </lineage>
</organism>
<evidence type="ECO:0000256" key="1">
    <source>
        <dbReference type="ARBA" id="ARBA00006082"/>
    </source>
</evidence>
<dbReference type="Gene3D" id="3.30.230.10">
    <property type="match status" value="1"/>
</dbReference>
<dbReference type="Gene3D" id="3.30.1370.100">
    <property type="entry name" value="MutL, C-terminal domain, regulatory subdomain"/>
    <property type="match status" value="1"/>
</dbReference>
<dbReference type="InterPro" id="IPR038973">
    <property type="entry name" value="MutL/Mlh/Pms-like"/>
</dbReference>
<dbReference type="InterPro" id="IPR036890">
    <property type="entry name" value="HATPase_C_sf"/>
</dbReference>
<reference evidence="8 9" key="1">
    <citation type="submission" date="2011-08" db="EMBL/GenBank/DDBJ databases">
        <title>The genome of the obligate endobacterium of an arbuscular mycorrhizal fungus reveals an interphylum network of nutritional interactions.</title>
        <authorList>
            <person name="Ghignone S."/>
            <person name="Salvioli A."/>
            <person name="Anca I."/>
            <person name="Lumini E."/>
            <person name="Ortu G."/>
            <person name="Petiti L."/>
            <person name="Cruveiller S."/>
            <person name="Bianciotto V."/>
            <person name="Piffanelli P."/>
            <person name="Lanfranco L."/>
            <person name="Bonfante P."/>
        </authorList>
    </citation>
    <scope>NUCLEOTIDE SEQUENCE [LARGE SCALE GENOMIC DNA]</scope>
    <source>
        <strain evidence="8 9">BEG34</strain>
    </source>
</reference>
<dbReference type="Pfam" id="PF01119">
    <property type="entry name" value="DNA_mis_repair"/>
    <property type="match status" value="1"/>
</dbReference>
<dbReference type="FunFam" id="3.30.565.10:FF:000003">
    <property type="entry name" value="DNA mismatch repair endonuclease MutL"/>
    <property type="match status" value="1"/>
</dbReference>
<keyword evidence="3 5" id="KW-0227">DNA damage</keyword>
<dbReference type="PANTHER" id="PTHR10073:SF12">
    <property type="entry name" value="DNA MISMATCH REPAIR PROTEIN MLH1"/>
    <property type="match status" value="1"/>
</dbReference>
<evidence type="ECO:0000259" key="7">
    <source>
        <dbReference type="SMART" id="SM01340"/>
    </source>
</evidence>
<dbReference type="GO" id="GO:0030983">
    <property type="term" value="F:mismatched DNA binding"/>
    <property type="evidence" value="ECO:0007669"/>
    <property type="project" value="InterPro"/>
</dbReference>
<dbReference type="OrthoDB" id="9763467at2"/>
<evidence type="ECO:0000313" key="8">
    <source>
        <dbReference type="EMBL" id="CCD29032.1"/>
    </source>
</evidence>
<dbReference type="HAMAP" id="MF_00149">
    <property type="entry name" value="DNA_mis_repair"/>
    <property type="match status" value="1"/>
</dbReference>
<dbReference type="SMART" id="SM00853">
    <property type="entry name" value="MutL_C"/>
    <property type="match status" value="1"/>
</dbReference>
<keyword evidence="9" id="KW-1185">Reference proteome</keyword>
<dbReference type="GO" id="GO:0006298">
    <property type="term" value="P:mismatch repair"/>
    <property type="evidence" value="ECO:0007669"/>
    <property type="project" value="UniProtKB-UniRule"/>
</dbReference>
<dbReference type="InterPro" id="IPR014790">
    <property type="entry name" value="MutL_C"/>
</dbReference>
<dbReference type="InterPro" id="IPR020667">
    <property type="entry name" value="DNA_mismatch_repair_MutL"/>
</dbReference>
<dbReference type="GO" id="GO:0005524">
    <property type="term" value="F:ATP binding"/>
    <property type="evidence" value="ECO:0007669"/>
    <property type="project" value="InterPro"/>
</dbReference>
<sequence length="643" mass="68410">MSEQSEILRSALPIARSIAVLPGLLVSQIAAGEVVERPASVVKELVENALDAGARTLRVMLDAGGVKRMAVTDDGCGIPADELPLALARHATSKIRSLAELEAVHTLGFRGEALAAIASVAQLSITSRTAAAPHASSIDAHTGVCKPAAGAAGTTVEVRELYCNTPARRKFLKSESVELGYCLEALRRAALARPDVTISVSHLGRAILHWKASDAATRISNILGESFAGAHLSLEERAGALRLRGLVGLPVISRARADQQYFFVNGRVVRDKVLAHAVRAAYEDVLHGGRYPAFALFLELPPQAVDVNVHPAKTEVRFRDAHAIHQCVFHALARALARGAGEITPATAGGHAAQVNADSMPGGRASLRAPSGAIGARTSTQGRFWQSASSSVRAAAAAQPLAQYDLLFGQRPAPPAVEQANPVDGLEAEKRANLSSGAQTAPATVAGDDVYPLGFALGQLHGIYILAQNTHGLVLVDMHAAHERILYEQLKVALAARAVEAQTLLIPHSMPVNAVEMAVAEENRALLAELGFDVAPQSPTALAVRAVPALLKEAELDALVRAVLHDLDQWGGSRALTEHQHELLSTLACHHAVRANRRLSLDEMNALLRRMEVTGRANQCNHGRPTWYQLSLTDLDRLFLRGQ</sequence>
<dbReference type="STRING" id="1070319.CAGGBEG34_200031"/>
<dbReference type="InterPro" id="IPR042121">
    <property type="entry name" value="MutL_C_regsub"/>
</dbReference>
<accession>G2J8D5</accession>
<dbReference type="Pfam" id="PF13589">
    <property type="entry name" value="HATPase_c_3"/>
    <property type="match status" value="1"/>
</dbReference>
<dbReference type="AlphaFoldDB" id="G2J8D5"/>
<dbReference type="Gene3D" id="3.30.565.10">
    <property type="entry name" value="Histidine kinase-like ATPase, C-terminal domain"/>
    <property type="match status" value="1"/>
</dbReference>
<dbReference type="PROSITE" id="PS00058">
    <property type="entry name" value="DNA_MISMATCH_REPAIR_1"/>
    <property type="match status" value="1"/>
</dbReference>
<dbReference type="eggNOG" id="COG0323">
    <property type="taxonomic scope" value="Bacteria"/>
</dbReference>
<dbReference type="InterPro" id="IPR014721">
    <property type="entry name" value="Ribsml_uS5_D2-typ_fold_subgr"/>
</dbReference>
<dbReference type="NCBIfam" id="NF000949">
    <property type="entry name" value="PRK00095.1-2"/>
    <property type="match status" value="1"/>
</dbReference>
<dbReference type="Proteomes" id="UP000054051">
    <property type="component" value="Unassembled WGS sequence"/>
</dbReference>
<comment type="caution">
    <text evidence="8">The sequence shown here is derived from an EMBL/GenBank/DDBJ whole genome shotgun (WGS) entry which is preliminary data.</text>
</comment>
<dbReference type="PANTHER" id="PTHR10073">
    <property type="entry name" value="DNA MISMATCH REPAIR PROTEIN MLH, PMS, MUTL"/>
    <property type="match status" value="1"/>
</dbReference>
<dbReference type="Gene3D" id="3.30.1540.20">
    <property type="entry name" value="MutL, C-terminal domain, dimerisation subdomain"/>
    <property type="match status" value="1"/>
</dbReference>
<dbReference type="CDD" id="cd16926">
    <property type="entry name" value="HATPase_MutL-MLH-PMS-like"/>
    <property type="match status" value="1"/>
</dbReference>
<dbReference type="GO" id="GO:0032300">
    <property type="term" value="C:mismatch repair complex"/>
    <property type="evidence" value="ECO:0007669"/>
    <property type="project" value="InterPro"/>
</dbReference>
<evidence type="ECO:0000313" key="9">
    <source>
        <dbReference type="Proteomes" id="UP000054051"/>
    </source>
</evidence>
<gene>
    <name evidence="5 8" type="primary">mutL</name>
    <name evidence="8" type="ORF">CAGGBEG34_200031</name>
</gene>
<dbReference type="SUPFAM" id="SSF118116">
    <property type="entry name" value="DNA mismatch repair protein MutL"/>
    <property type="match status" value="1"/>
</dbReference>
<dbReference type="NCBIfam" id="TIGR00585">
    <property type="entry name" value="mutl"/>
    <property type="match status" value="1"/>
</dbReference>
<feature type="domain" description="DNA mismatch repair protein S5" evidence="7">
    <location>
        <begin position="219"/>
        <end position="337"/>
    </location>
</feature>
<dbReference type="InterPro" id="IPR042120">
    <property type="entry name" value="MutL_C_dimsub"/>
</dbReference>
<dbReference type="SUPFAM" id="SSF55874">
    <property type="entry name" value="ATPase domain of HSP90 chaperone/DNA topoisomerase II/histidine kinase"/>
    <property type="match status" value="1"/>
</dbReference>
<keyword evidence="4 5" id="KW-0234">DNA repair</keyword>
<dbReference type="InterPro" id="IPR013507">
    <property type="entry name" value="DNA_mismatch_S5_2-like"/>
</dbReference>
<evidence type="ECO:0000259" key="6">
    <source>
        <dbReference type="SMART" id="SM00853"/>
    </source>
</evidence>
<proteinExistence type="inferred from homology"/>
<comment type="similarity">
    <text evidence="1 5">Belongs to the DNA mismatch repair MutL/HexB family.</text>
</comment>
<dbReference type="InterPro" id="IPR037198">
    <property type="entry name" value="MutL_C_sf"/>
</dbReference>
<comment type="function">
    <text evidence="5">This protein is involved in the repair of mismatches in DNA. It is required for dam-dependent methyl-directed DNA mismatch repair. May act as a 'molecular matchmaker', a protein that promotes the formation of a stable complex between two or more DNA-binding proteins in an ATP-dependent manner without itself being part of a final effector complex.</text>
</comment>
<dbReference type="GO" id="GO:0140664">
    <property type="term" value="F:ATP-dependent DNA damage sensor activity"/>
    <property type="evidence" value="ECO:0007669"/>
    <property type="project" value="InterPro"/>
</dbReference>